<feature type="domain" description="Acyl-CoA dehydrogenase/oxidase N-terminal" evidence="6">
    <location>
        <begin position="34"/>
        <end position="144"/>
    </location>
</feature>
<dbReference type="Gene3D" id="1.20.140.10">
    <property type="entry name" value="Butyryl-CoA Dehydrogenase, subunit A, domain 3"/>
    <property type="match status" value="1"/>
</dbReference>
<dbReference type="Proteomes" id="UP000035170">
    <property type="component" value="Unassembled WGS sequence"/>
</dbReference>
<dbReference type="PANTHER" id="PTHR42803:SF3">
    <property type="entry name" value="ACYL-COA DEHYDROGENASE-RELATED"/>
    <property type="match status" value="1"/>
</dbReference>
<dbReference type="Gene3D" id="2.40.110.10">
    <property type="entry name" value="Butyryl-CoA Dehydrogenase, subunit A, domain 2"/>
    <property type="match status" value="1"/>
</dbReference>
<dbReference type="InterPro" id="IPR013786">
    <property type="entry name" value="AcylCoA_DH/ox_N"/>
</dbReference>
<evidence type="ECO:0000256" key="3">
    <source>
        <dbReference type="ARBA" id="ARBA00022630"/>
    </source>
</evidence>
<keyword evidence="9" id="KW-1185">Reference proteome</keyword>
<dbReference type="GO" id="GO:0050660">
    <property type="term" value="F:flavin adenine dinucleotide binding"/>
    <property type="evidence" value="ECO:0007669"/>
    <property type="project" value="InterPro"/>
</dbReference>
<comment type="cofactor">
    <cofactor evidence="1">
        <name>FAD</name>
        <dbReference type="ChEBI" id="CHEBI:57692"/>
    </cofactor>
</comment>
<dbReference type="RefSeq" id="WP_047783441.1">
    <property type="nucleotide sequence ID" value="NZ_JZWI01000005.1"/>
</dbReference>
<evidence type="ECO:0000313" key="8">
    <source>
        <dbReference type="EMBL" id="KLN57857.1"/>
    </source>
</evidence>
<dbReference type="AlphaFoldDB" id="A0A0H2MB13"/>
<dbReference type="PANTHER" id="PTHR42803">
    <property type="entry name" value="ACYL-COA DEHYDROGENASE"/>
    <property type="match status" value="1"/>
</dbReference>
<dbReference type="PATRIC" id="fig|34073.19.peg.880"/>
<accession>A0A0H2MB13</accession>
<dbReference type="SUPFAM" id="SSF47203">
    <property type="entry name" value="Acyl-CoA dehydrogenase C-terminal domain-like"/>
    <property type="match status" value="1"/>
</dbReference>
<protein>
    <submittedName>
        <fullName evidence="8">Acyl-CoA dehydrogenase</fullName>
        <ecNumber evidence="8">1.3.99.-</ecNumber>
    </submittedName>
</protein>
<gene>
    <name evidence="8" type="primary">mmgC3</name>
    <name evidence="8" type="ORF">VPARA_08680</name>
</gene>
<dbReference type="SUPFAM" id="SSF56645">
    <property type="entry name" value="Acyl-CoA dehydrogenase NM domain-like"/>
    <property type="match status" value="1"/>
</dbReference>
<name>A0A0H2MB13_VARPD</name>
<dbReference type="Gene3D" id="1.10.540.10">
    <property type="entry name" value="Acyl-CoA dehydrogenase/oxidase, N-terminal domain"/>
    <property type="match status" value="1"/>
</dbReference>
<dbReference type="Pfam" id="PF12806">
    <property type="entry name" value="Acyl-CoA_dh_C"/>
    <property type="match status" value="1"/>
</dbReference>
<dbReference type="Pfam" id="PF02771">
    <property type="entry name" value="Acyl-CoA_dh_N"/>
    <property type="match status" value="1"/>
</dbReference>
<dbReference type="InterPro" id="IPR025878">
    <property type="entry name" value="Acyl-CoA_dh-like_C_dom"/>
</dbReference>
<evidence type="ECO:0000259" key="6">
    <source>
        <dbReference type="Pfam" id="PF02771"/>
    </source>
</evidence>
<organism evidence="8 9">
    <name type="scientific">Variovorax paradoxus</name>
    <dbReference type="NCBI Taxonomy" id="34073"/>
    <lineage>
        <taxon>Bacteria</taxon>
        <taxon>Pseudomonadati</taxon>
        <taxon>Pseudomonadota</taxon>
        <taxon>Betaproteobacteria</taxon>
        <taxon>Burkholderiales</taxon>
        <taxon>Comamonadaceae</taxon>
        <taxon>Variovorax</taxon>
    </lineage>
</organism>
<comment type="caution">
    <text evidence="8">The sequence shown here is derived from an EMBL/GenBank/DDBJ whole genome shotgun (WGS) entry which is preliminary data.</text>
</comment>
<keyword evidence="3" id="KW-0285">Flavoprotein</keyword>
<dbReference type="InterPro" id="IPR009075">
    <property type="entry name" value="AcylCo_DH/oxidase_C"/>
</dbReference>
<feature type="domain" description="Acetyl-CoA dehydrogenase-like C-terminal" evidence="7">
    <location>
        <begin position="512"/>
        <end position="631"/>
    </location>
</feature>
<feature type="domain" description="Acyl-CoA dehydrogenase/oxidase C-terminal" evidence="5">
    <location>
        <begin position="380"/>
        <end position="492"/>
    </location>
</feature>
<keyword evidence="4" id="KW-0274">FAD</keyword>
<sequence length="635" mass="68778">MSLRPTLDFLLYDWLDAESLSQRERFSDHSRETFDAVLDTCERIAREKYAPANRIVDTQEPHFDGEKVVLPQATHDAHKAFVESGMMSAAQDYDIGGMQLPYTLQAAANSFFAMASVSIGSNMLTSGNANLLMVHGTEMQKEVFAKNEFSGRWAGTMCLSEPQAGSSLSDVATRAVPDGDDYQGDPLGPRYRLIGNKMWISAGDHELTENIVHIVLAKIPDANGKLVPGTRGISLFIVPKWLVNVENPHPGPLPQAGEGEAGSVKVTLGSRNDVALAGLNHKLGWRGTTNTLLNFGEGKYPVGGRAGAVGYLVGEPGKGLHCMFHMMNEARIGVGTAATMLGMAGYHASLDYAKTRPQGRLVKKAEQPGTAVVKDSASPQVRIIEHADVRRMLLAQKAYCEGALALELYCARLVDEQKTGNAQAADDARLLLEVLTPIAKSWPSEWCLEANSLAIQVHGGYGYTRDFPVEQYWRDNRLNMIHEGTHGIQAADLLGRKVLMEKGRGLQLLGGRITETIGHAAKVPALAAHAKALGAALQRIGSATEAAWSTGDPADALANAVPYMQAFGHTVLAWIWLDVARRALEIDAEKARAVTAGKIGATDYFFHYELPKIGAWLNVVESRDPTCTALPEDAF</sequence>
<dbReference type="InterPro" id="IPR037069">
    <property type="entry name" value="AcylCoA_DH/ox_N_sf"/>
</dbReference>
<dbReference type="InterPro" id="IPR046373">
    <property type="entry name" value="Acyl-CoA_Oxase/DH_mid-dom_sf"/>
</dbReference>
<dbReference type="EMBL" id="JZWI01000005">
    <property type="protein sequence ID" value="KLN57857.1"/>
    <property type="molecule type" value="Genomic_DNA"/>
</dbReference>
<dbReference type="EC" id="1.3.99.-" evidence="8"/>
<evidence type="ECO:0000313" key="9">
    <source>
        <dbReference type="Proteomes" id="UP000035170"/>
    </source>
</evidence>
<reference evidence="8 9" key="1">
    <citation type="submission" date="2015-03" db="EMBL/GenBank/DDBJ databases">
        <title>Genome sequence of Variovorax paradoxus TBEA6.</title>
        <authorList>
            <person name="Poehlein A."/>
            <person name="Schuldes J."/>
            <person name="Wuebbeler J.H."/>
            <person name="Hiessl S."/>
            <person name="Steinbuechel A."/>
            <person name="Daniel R."/>
        </authorList>
    </citation>
    <scope>NUCLEOTIDE SEQUENCE [LARGE SCALE GENOMIC DNA]</scope>
    <source>
        <strain evidence="8 9">TBEA6</strain>
    </source>
</reference>
<comment type="similarity">
    <text evidence="2">Belongs to the acyl-CoA dehydrogenase family.</text>
</comment>
<dbReference type="Pfam" id="PF00441">
    <property type="entry name" value="Acyl-CoA_dh_1"/>
    <property type="match status" value="1"/>
</dbReference>
<keyword evidence="8" id="KW-0560">Oxidoreductase</keyword>
<dbReference type="InterPro" id="IPR052166">
    <property type="entry name" value="Diverse_Acyl-CoA_DH"/>
</dbReference>
<dbReference type="InterPro" id="IPR036250">
    <property type="entry name" value="AcylCo_DH-like_C"/>
</dbReference>
<evidence type="ECO:0000256" key="1">
    <source>
        <dbReference type="ARBA" id="ARBA00001974"/>
    </source>
</evidence>
<evidence type="ECO:0000259" key="7">
    <source>
        <dbReference type="Pfam" id="PF12806"/>
    </source>
</evidence>
<dbReference type="InterPro" id="IPR009100">
    <property type="entry name" value="AcylCoA_DH/oxidase_NM_dom_sf"/>
</dbReference>
<dbReference type="GO" id="GO:0016627">
    <property type="term" value="F:oxidoreductase activity, acting on the CH-CH group of donors"/>
    <property type="evidence" value="ECO:0007669"/>
    <property type="project" value="InterPro"/>
</dbReference>
<proteinExistence type="inferred from homology"/>
<evidence type="ECO:0000256" key="2">
    <source>
        <dbReference type="ARBA" id="ARBA00009347"/>
    </source>
</evidence>
<evidence type="ECO:0000259" key="5">
    <source>
        <dbReference type="Pfam" id="PF00441"/>
    </source>
</evidence>
<evidence type="ECO:0000256" key="4">
    <source>
        <dbReference type="ARBA" id="ARBA00022827"/>
    </source>
</evidence>